<dbReference type="AlphaFoldDB" id="A0A937CT85"/>
<evidence type="ECO:0000256" key="5">
    <source>
        <dbReference type="SAM" id="Phobius"/>
    </source>
</evidence>
<dbReference type="InterPro" id="IPR037185">
    <property type="entry name" value="EmrE-like"/>
</dbReference>
<dbReference type="PANTHER" id="PTHR32322:SF9">
    <property type="entry name" value="AMINO-ACID METABOLITE EFFLUX PUMP-RELATED"/>
    <property type="match status" value="1"/>
</dbReference>
<organism evidence="7 8">
    <name type="scientific">Ramlibacter monticola</name>
    <dbReference type="NCBI Taxonomy" id="1926872"/>
    <lineage>
        <taxon>Bacteria</taxon>
        <taxon>Pseudomonadati</taxon>
        <taxon>Pseudomonadota</taxon>
        <taxon>Betaproteobacteria</taxon>
        <taxon>Burkholderiales</taxon>
        <taxon>Comamonadaceae</taxon>
        <taxon>Ramlibacter</taxon>
    </lineage>
</organism>
<dbReference type="GO" id="GO:0016020">
    <property type="term" value="C:membrane"/>
    <property type="evidence" value="ECO:0007669"/>
    <property type="project" value="UniProtKB-SubCell"/>
</dbReference>
<feature type="transmembrane region" description="Helical" evidence="5">
    <location>
        <begin position="147"/>
        <end position="168"/>
    </location>
</feature>
<dbReference type="Gene3D" id="1.10.3730.20">
    <property type="match status" value="1"/>
</dbReference>
<dbReference type="InterPro" id="IPR050638">
    <property type="entry name" value="AA-Vitamin_Transporters"/>
</dbReference>
<comment type="caution">
    <text evidence="7">The sequence shown here is derived from an EMBL/GenBank/DDBJ whole genome shotgun (WGS) entry which is preliminary data.</text>
</comment>
<feature type="transmembrane region" description="Helical" evidence="5">
    <location>
        <begin position="209"/>
        <end position="227"/>
    </location>
</feature>
<evidence type="ECO:0000256" key="4">
    <source>
        <dbReference type="ARBA" id="ARBA00023136"/>
    </source>
</evidence>
<feature type="transmembrane region" description="Helical" evidence="5">
    <location>
        <begin position="27"/>
        <end position="50"/>
    </location>
</feature>
<evidence type="ECO:0000313" key="8">
    <source>
        <dbReference type="Proteomes" id="UP000599109"/>
    </source>
</evidence>
<gene>
    <name evidence="7" type="ORF">JJ685_14165</name>
</gene>
<evidence type="ECO:0000313" key="7">
    <source>
        <dbReference type="EMBL" id="MBL0392280.1"/>
    </source>
</evidence>
<sequence length="309" mass="32259">MQPRHFAQLVFLSAVWGGSFPLIRIAAPAFGPLVMACLRCALAAVVLAVLMRATRQAWPARAHWISLTVLSLLTVVTPFVLFNWAGLVLPAGYSAVLNATAPLFGVLAGALFKEERLTLRKLLGCAAGVGGVALLVRLGPVQPDARVVLAVLACVAASASYGFGAILMKRATLVLQPLPASAAVHAAGALVLLLPAGAGLPAVQLRPEALLAIAVLGMVTSGFMYWISMRLMREISASAATSSAFMIPMFGVTWGGLFLGEPFTPGMLPGVVLVLVACAFVTGFNPLWWLVASRQPEKPAARKGLSPGE</sequence>
<evidence type="ECO:0000259" key="6">
    <source>
        <dbReference type="Pfam" id="PF00892"/>
    </source>
</evidence>
<protein>
    <submittedName>
        <fullName evidence="7">DMT family transporter</fullName>
    </submittedName>
</protein>
<feature type="transmembrane region" description="Helical" evidence="5">
    <location>
        <begin position="271"/>
        <end position="292"/>
    </location>
</feature>
<feature type="transmembrane region" description="Helical" evidence="5">
    <location>
        <begin position="91"/>
        <end position="110"/>
    </location>
</feature>
<keyword evidence="8" id="KW-1185">Reference proteome</keyword>
<accession>A0A937CT85</accession>
<reference evidence="7 8" key="1">
    <citation type="journal article" date="2017" name="Int. J. Syst. Evol. Microbiol.">
        <title>Ramlibacter monticola sp. nov., isolated from forest soil.</title>
        <authorList>
            <person name="Chaudhary D.K."/>
            <person name="Kim J."/>
        </authorList>
    </citation>
    <scope>NUCLEOTIDE SEQUENCE [LARGE SCALE GENOMIC DNA]</scope>
    <source>
        <strain evidence="7 8">KACC 19175</strain>
    </source>
</reference>
<feature type="domain" description="EamA" evidence="6">
    <location>
        <begin position="9"/>
        <end position="136"/>
    </location>
</feature>
<feature type="transmembrane region" description="Helical" evidence="5">
    <location>
        <begin position="239"/>
        <end position="259"/>
    </location>
</feature>
<keyword evidence="4 5" id="KW-0472">Membrane</keyword>
<evidence type="ECO:0000256" key="1">
    <source>
        <dbReference type="ARBA" id="ARBA00004141"/>
    </source>
</evidence>
<evidence type="ECO:0000256" key="3">
    <source>
        <dbReference type="ARBA" id="ARBA00022989"/>
    </source>
</evidence>
<dbReference type="RefSeq" id="WP_201674915.1">
    <property type="nucleotide sequence ID" value="NZ_JAEQNE010000003.1"/>
</dbReference>
<dbReference type="EMBL" id="JAEQNE010000003">
    <property type="protein sequence ID" value="MBL0392280.1"/>
    <property type="molecule type" value="Genomic_DNA"/>
</dbReference>
<keyword evidence="2 5" id="KW-0812">Transmembrane</keyword>
<feature type="transmembrane region" description="Helical" evidence="5">
    <location>
        <begin position="62"/>
        <end position="85"/>
    </location>
</feature>
<feature type="transmembrane region" description="Helical" evidence="5">
    <location>
        <begin position="180"/>
        <end position="203"/>
    </location>
</feature>
<keyword evidence="3 5" id="KW-1133">Transmembrane helix</keyword>
<dbReference type="PANTHER" id="PTHR32322">
    <property type="entry name" value="INNER MEMBRANE TRANSPORTER"/>
    <property type="match status" value="1"/>
</dbReference>
<name>A0A937CT85_9BURK</name>
<dbReference type="Proteomes" id="UP000599109">
    <property type="component" value="Unassembled WGS sequence"/>
</dbReference>
<dbReference type="InterPro" id="IPR000620">
    <property type="entry name" value="EamA_dom"/>
</dbReference>
<feature type="transmembrane region" description="Helical" evidence="5">
    <location>
        <begin position="122"/>
        <end position="141"/>
    </location>
</feature>
<dbReference type="Pfam" id="PF00892">
    <property type="entry name" value="EamA"/>
    <property type="match status" value="2"/>
</dbReference>
<proteinExistence type="predicted"/>
<evidence type="ECO:0000256" key="2">
    <source>
        <dbReference type="ARBA" id="ARBA00022692"/>
    </source>
</evidence>
<comment type="subcellular location">
    <subcellularLocation>
        <location evidence="1">Membrane</location>
        <topology evidence="1">Multi-pass membrane protein</topology>
    </subcellularLocation>
</comment>
<feature type="domain" description="EamA" evidence="6">
    <location>
        <begin position="150"/>
        <end position="282"/>
    </location>
</feature>
<dbReference type="SUPFAM" id="SSF103481">
    <property type="entry name" value="Multidrug resistance efflux transporter EmrE"/>
    <property type="match status" value="2"/>
</dbReference>